<keyword evidence="4" id="KW-1185">Reference proteome</keyword>
<sequence>MFSILILTKDEEINLPACLESVGWCDDVVVLDSLSEDRTQELAEKSGARVYERPFDDFGSQRNHALDQIKFRHPWVFHLDADERFNEELRRECERVIREDQHSAFFVPNKIIFLGRWIRHSTQYPYPQVRLLKVGEVRFAKAGHGQREDQVKRSLGHIDVAYDHYNFSKGISDWVQKHNRYSDEEAKHFNEQAEQSIQWPDLLKGGMARKRAMKQVHARVPFRWVFKFIYLYFVRLGILDGYPGFVYCVLQSFYDFLITVKIQEAKTGTSRPAAKAP</sequence>
<evidence type="ECO:0000313" key="4">
    <source>
        <dbReference type="Proteomes" id="UP001596472"/>
    </source>
</evidence>
<name>A0ABW2LAY6_9BACT</name>
<dbReference type="SUPFAM" id="SSF53448">
    <property type="entry name" value="Nucleotide-diphospho-sugar transferases"/>
    <property type="match status" value="1"/>
</dbReference>
<evidence type="ECO:0000259" key="2">
    <source>
        <dbReference type="Pfam" id="PF00535"/>
    </source>
</evidence>
<feature type="domain" description="Glycosyltransferase 2-like" evidence="2">
    <location>
        <begin position="3"/>
        <end position="122"/>
    </location>
</feature>
<keyword evidence="3" id="KW-0808">Transferase</keyword>
<dbReference type="RefSeq" id="WP_379713077.1">
    <property type="nucleotide sequence ID" value="NZ_JBHTBS010000006.1"/>
</dbReference>
<protein>
    <submittedName>
        <fullName evidence="3">Glycosyltransferase family 2 protein</fullName>
        <ecNumber evidence="3">2.4.-.-</ecNumber>
    </submittedName>
</protein>
<dbReference type="Proteomes" id="UP001596472">
    <property type="component" value="Unassembled WGS sequence"/>
</dbReference>
<reference evidence="4" key="1">
    <citation type="journal article" date="2019" name="Int. J. Syst. Evol. Microbiol.">
        <title>The Global Catalogue of Microorganisms (GCM) 10K type strain sequencing project: providing services to taxonomists for standard genome sequencing and annotation.</title>
        <authorList>
            <consortium name="The Broad Institute Genomics Platform"/>
            <consortium name="The Broad Institute Genome Sequencing Center for Infectious Disease"/>
            <person name="Wu L."/>
            <person name="Ma J."/>
        </authorList>
    </citation>
    <scope>NUCLEOTIDE SEQUENCE [LARGE SCALE GENOMIC DNA]</scope>
    <source>
        <strain evidence="4">CGMCC 4.1467</strain>
    </source>
</reference>
<proteinExistence type="inferred from homology"/>
<dbReference type="InterPro" id="IPR029044">
    <property type="entry name" value="Nucleotide-diphossugar_trans"/>
</dbReference>
<evidence type="ECO:0000256" key="1">
    <source>
        <dbReference type="ARBA" id="ARBA00038494"/>
    </source>
</evidence>
<dbReference type="PANTHER" id="PTHR43630">
    <property type="entry name" value="POLY-BETA-1,6-N-ACETYL-D-GLUCOSAMINE SYNTHASE"/>
    <property type="match status" value="1"/>
</dbReference>
<evidence type="ECO:0000313" key="3">
    <source>
        <dbReference type="EMBL" id="MFC7338117.1"/>
    </source>
</evidence>
<dbReference type="PANTHER" id="PTHR43630:SF2">
    <property type="entry name" value="GLYCOSYLTRANSFERASE"/>
    <property type="match status" value="1"/>
</dbReference>
<dbReference type="EC" id="2.4.-.-" evidence="3"/>
<keyword evidence="3" id="KW-0328">Glycosyltransferase</keyword>
<dbReference type="GO" id="GO:0016757">
    <property type="term" value="F:glycosyltransferase activity"/>
    <property type="evidence" value="ECO:0007669"/>
    <property type="project" value="UniProtKB-KW"/>
</dbReference>
<accession>A0ABW2LAY6</accession>
<dbReference type="InterPro" id="IPR001173">
    <property type="entry name" value="Glyco_trans_2-like"/>
</dbReference>
<dbReference type="Gene3D" id="3.90.550.10">
    <property type="entry name" value="Spore Coat Polysaccharide Biosynthesis Protein SpsA, Chain A"/>
    <property type="match status" value="1"/>
</dbReference>
<dbReference type="CDD" id="cd02511">
    <property type="entry name" value="Beta4Glucosyltransferase"/>
    <property type="match status" value="1"/>
</dbReference>
<gene>
    <name evidence="3" type="ORF">ACFQY0_13065</name>
</gene>
<dbReference type="EMBL" id="JBHTBS010000006">
    <property type="protein sequence ID" value="MFC7338117.1"/>
    <property type="molecule type" value="Genomic_DNA"/>
</dbReference>
<dbReference type="Pfam" id="PF00535">
    <property type="entry name" value="Glycos_transf_2"/>
    <property type="match status" value="1"/>
</dbReference>
<comment type="caution">
    <text evidence="3">The sequence shown here is derived from an EMBL/GenBank/DDBJ whole genome shotgun (WGS) entry which is preliminary data.</text>
</comment>
<organism evidence="3 4">
    <name type="scientific">Haloferula chungangensis</name>
    <dbReference type="NCBI Taxonomy" id="1048331"/>
    <lineage>
        <taxon>Bacteria</taxon>
        <taxon>Pseudomonadati</taxon>
        <taxon>Verrucomicrobiota</taxon>
        <taxon>Verrucomicrobiia</taxon>
        <taxon>Verrucomicrobiales</taxon>
        <taxon>Verrucomicrobiaceae</taxon>
        <taxon>Haloferula</taxon>
    </lineage>
</organism>
<comment type="similarity">
    <text evidence="1">Belongs to the glycosyltransferase 2 family. WaaE/KdtX subfamily.</text>
</comment>